<evidence type="ECO:0000313" key="2">
    <source>
        <dbReference type="Proteomes" id="UP001497516"/>
    </source>
</evidence>
<protein>
    <submittedName>
        <fullName evidence="1">Uncharacterized protein</fullName>
    </submittedName>
</protein>
<dbReference type="EMBL" id="OZ034814">
    <property type="protein sequence ID" value="CAL1361373.1"/>
    <property type="molecule type" value="Genomic_DNA"/>
</dbReference>
<organism evidence="1 2">
    <name type="scientific">Linum trigynum</name>
    <dbReference type="NCBI Taxonomy" id="586398"/>
    <lineage>
        <taxon>Eukaryota</taxon>
        <taxon>Viridiplantae</taxon>
        <taxon>Streptophyta</taxon>
        <taxon>Embryophyta</taxon>
        <taxon>Tracheophyta</taxon>
        <taxon>Spermatophyta</taxon>
        <taxon>Magnoliopsida</taxon>
        <taxon>eudicotyledons</taxon>
        <taxon>Gunneridae</taxon>
        <taxon>Pentapetalae</taxon>
        <taxon>rosids</taxon>
        <taxon>fabids</taxon>
        <taxon>Malpighiales</taxon>
        <taxon>Linaceae</taxon>
        <taxon>Linum</taxon>
    </lineage>
</organism>
<sequence length="83" mass="9538">MAPCLSSGGTVRLDLTRCWTWTCSPCSSAGQRCLDSSFIQWQHLLEVDELIYRELYVEFYSTISHVIPTSKRNRPYVEFMLGG</sequence>
<dbReference type="Proteomes" id="UP001497516">
    <property type="component" value="Chromosome 10"/>
</dbReference>
<keyword evidence="2" id="KW-1185">Reference proteome</keyword>
<accession>A0AAV2CZS0</accession>
<proteinExistence type="predicted"/>
<dbReference type="AlphaFoldDB" id="A0AAV2CZS0"/>
<name>A0AAV2CZS0_9ROSI</name>
<evidence type="ECO:0000313" key="1">
    <source>
        <dbReference type="EMBL" id="CAL1361373.1"/>
    </source>
</evidence>
<reference evidence="1 2" key="1">
    <citation type="submission" date="2024-04" db="EMBL/GenBank/DDBJ databases">
        <authorList>
            <person name="Fracassetti M."/>
        </authorList>
    </citation>
    <scope>NUCLEOTIDE SEQUENCE [LARGE SCALE GENOMIC DNA]</scope>
</reference>
<gene>
    <name evidence="1" type="ORF">LTRI10_LOCUS8751</name>
</gene>